<dbReference type="AlphaFoldDB" id="A0A838A5W9"/>
<proteinExistence type="predicted"/>
<dbReference type="EMBL" id="JACCKD010000001">
    <property type="protein sequence ID" value="MBA0124448.1"/>
    <property type="molecule type" value="Genomic_DNA"/>
</dbReference>
<protein>
    <submittedName>
        <fullName evidence="1">Uncharacterized protein</fullName>
    </submittedName>
</protein>
<dbReference type="Gene3D" id="3.40.30.10">
    <property type="entry name" value="Glutaredoxin"/>
    <property type="match status" value="1"/>
</dbReference>
<keyword evidence="2" id="KW-1185">Reference proteome</keyword>
<accession>A0A838A5W9</accession>
<dbReference type="Proteomes" id="UP000582974">
    <property type="component" value="Unassembled WGS sequence"/>
</dbReference>
<name>A0A838A5W9_9PSEU</name>
<evidence type="ECO:0000313" key="1">
    <source>
        <dbReference type="EMBL" id="MBA0124448.1"/>
    </source>
</evidence>
<sequence length="149" mass="17190">MFVYTREAHPGERVPHHDTFERKLEHARLLRDEGGIRRNILVDDISGTVHRAYGSMPNMTWVIGRGGRVVYKANWTNASNVESFLDRYLDAYAQVPRGTGRAPYVTEQLEFRPVDHRHFQERLLRNGPRAVQEFDNAKELWARGDTGGS</sequence>
<comment type="caution">
    <text evidence="1">The sequence shown here is derived from an EMBL/GenBank/DDBJ whole genome shotgun (WGS) entry which is preliminary data.</text>
</comment>
<gene>
    <name evidence="1" type="ORF">H0B56_02710</name>
</gene>
<organism evidence="1 2">
    <name type="scientific">Haloechinothrix aidingensis</name>
    <dbReference type="NCBI Taxonomy" id="2752311"/>
    <lineage>
        <taxon>Bacteria</taxon>
        <taxon>Bacillati</taxon>
        <taxon>Actinomycetota</taxon>
        <taxon>Actinomycetes</taxon>
        <taxon>Pseudonocardiales</taxon>
        <taxon>Pseudonocardiaceae</taxon>
        <taxon>Haloechinothrix</taxon>
    </lineage>
</organism>
<reference evidence="1 2" key="1">
    <citation type="submission" date="2020-07" db="EMBL/GenBank/DDBJ databases">
        <title>Genome of Haloechinothrix sp.</title>
        <authorList>
            <person name="Tang S.-K."/>
            <person name="Yang L."/>
            <person name="Zhu W.-Y."/>
        </authorList>
    </citation>
    <scope>NUCLEOTIDE SEQUENCE [LARGE SCALE GENOMIC DNA]</scope>
    <source>
        <strain evidence="1 2">YIM 98757</strain>
    </source>
</reference>
<evidence type="ECO:0000313" key="2">
    <source>
        <dbReference type="Proteomes" id="UP000582974"/>
    </source>
</evidence>